<keyword evidence="1" id="KW-0479">Metal-binding</keyword>
<protein>
    <submittedName>
        <fullName evidence="6 7">Phosphodiesterase</fullName>
    </submittedName>
</protein>
<dbReference type="OrthoDB" id="5241795at2"/>
<dbReference type="GeneID" id="93372335"/>
<evidence type="ECO:0000313" key="6">
    <source>
        <dbReference type="EMBL" id="APB01753.1"/>
    </source>
</evidence>
<reference evidence="7 8" key="2">
    <citation type="journal article" date="2016" name="Genome Announc.">
        <title>Draft Genome Sequence of Erythromycin- and Oxytetracycline-Sensitive Nocardia seriolae Strain U-1 (NBRC 110359).</title>
        <authorList>
            <person name="Imajoh M."/>
            <person name="Sukeda M."/>
            <person name="Shimizu M."/>
            <person name="Yamane J."/>
            <person name="Ohnishi K."/>
            <person name="Oshima S."/>
        </authorList>
    </citation>
    <scope>NUCLEOTIDE SEQUENCE [LARGE SCALE GENOMIC DNA]</scope>
    <source>
        <strain evidence="7 8">U-1</strain>
    </source>
</reference>
<keyword evidence="2" id="KW-0378">Hydrolase</keyword>
<dbReference type="EMBL" id="BBYQ01000005">
    <property type="protein sequence ID" value="GAP26318.1"/>
    <property type="molecule type" value="Genomic_DNA"/>
</dbReference>
<gene>
    <name evidence="6" type="ORF">NS506_07734</name>
    <name evidence="7" type="ORF">NSK11_contig00005-0046</name>
</gene>
<name>A0A0B8N7Y6_9NOCA</name>
<dbReference type="AlphaFoldDB" id="A0A0B8N7Y6"/>
<dbReference type="InterPro" id="IPR029052">
    <property type="entry name" value="Metallo-depent_PP-like"/>
</dbReference>
<comment type="similarity">
    <text evidence="4">Belongs to the cyclic nucleotide phosphodiesterase class-III family.</text>
</comment>
<dbReference type="RefSeq" id="WP_033085519.1">
    <property type="nucleotide sequence ID" value="NZ_AP017900.1"/>
</dbReference>
<dbReference type="KEGG" id="nsr:NS506_07734"/>
<evidence type="ECO:0000256" key="4">
    <source>
        <dbReference type="ARBA" id="ARBA00025742"/>
    </source>
</evidence>
<dbReference type="GO" id="GO:0046872">
    <property type="term" value="F:metal ion binding"/>
    <property type="evidence" value="ECO:0007669"/>
    <property type="project" value="UniProtKB-KW"/>
</dbReference>
<dbReference type="PANTHER" id="PTHR42988:SF2">
    <property type="entry name" value="CYCLIC NUCLEOTIDE PHOSPHODIESTERASE CBUA0032-RELATED"/>
    <property type="match status" value="1"/>
</dbReference>
<dbReference type="GO" id="GO:0016787">
    <property type="term" value="F:hydrolase activity"/>
    <property type="evidence" value="ECO:0007669"/>
    <property type="project" value="UniProtKB-KW"/>
</dbReference>
<keyword evidence="3" id="KW-0408">Iron</keyword>
<keyword evidence="8" id="KW-1185">Reference proteome</keyword>
<evidence type="ECO:0000259" key="5">
    <source>
        <dbReference type="Pfam" id="PF00149"/>
    </source>
</evidence>
<evidence type="ECO:0000256" key="2">
    <source>
        <dbReference type="ARBA" id="ARBA00022801"/>
    </source>
</evidence>
<evidence type="ECO:0000256" key="1">
    <source>
        <dbReference type="ARBA" id="ARBA00022723"/>
    </source>
</evidence>
<dbReference type="Gene3D" id="3.60.21.10">
    <property type="match status" value="1"/>
</dbReference>
<evidence type="ECO:0000313" key="7">
    <source>
        <dbReference type="EMBL" id="GAP26318.1"/>
    </source>
</evidence>
<proteinExistence type="inferred from homology"/>
<dbReference type="PANTHER" id="PTHR42988">
    <property type="entry name" value="PHOSPHOHYDROLASE"/>
    <property type="match status" value="1"/>
</dbReference>
<organism evidence="7 8">
    <name type="scientific">Nocardia seriolae</name>
    <dbReference type="NCBI Taxonomy" id="37332"/>
    <lineage>
        <taxon>Bacteria</taxon>
        <taxon>Bacillati</taxon>
        <taxon>Actinomycetota</taxon>
        <taxon>Actinomycetes</taxon>
        <taxon>Mycobacteriales</taxon>
        <taxon>Nocardiaceae</taxon>
        <taxon>Nocardia</taxon>
    </lineage>
</organism>
<dbReference type="InterPro" id="IPR050884">
    <property type="entry name" value="CNP_phosphodiesterase-III"/>
</dbReference>
<dbReference type="Proteomes" id="UP000180166">
    <property type="component" value="Chromosome"/>
</dbReference>
<feature type="domain" description="Calcineurin-like phosphoesterase" evidence="5">
    <location>
        <begin position="5"/>
        <end position="188"/>
    </location>
</feature>
<evidence type="ECO:0000256" key="3">
    <source>
        <dbReference type="ARBA" id="ARBA00023004"/>
    </source>
</evidence>
<reference evidence="8" key="1">
    <citation type="submission" date="2015-07" db="EMBL/GenBank/DDBJ databases">
        <title>Nocardia seriolae U-1 whole genome shotgun sequence.</title>
        <authorList>
            <person name="Imajoh M."/>
            <person name="Fukumoto Y."/>
            <person name="Sukeda M."/>
            <person name="Yamane J."/>
            <person name="Yamasaki K."/>
            <person name="Shimizu M."/>
            <person name="Ohnishi K."/>
            <person name="Oshima S."/>
        </authorList>
    </citation>
    <scope>NUCLEOTIDE SEQUENCE [LARGE SCALE GENOMIC DNA]</scope>
    <source>
        <strain evidence="8">U-1</strain>
    </source>
</reference>
<dbReference type="Pfam" id="PF00149">
    <property type="entry name" value="Metallophos"/>
    <property type="match status" value="1"/>
</dbReference>
<reference evidence="6 9" key="3">
    <citation type="submission" date="2016-10" db="EMBL/GenBank/DDBJ databases">
        <title>Genome sequence of Nocardia seriolae strain EM150506, isolated from Anguila japonica.</title>
        <authorList>
            <person name="Han H.-J."/>
        </authorList>
    </citation>
    <scope>NUCLEOTIDE SEQUENCE [LARGE SCALE GENOMIC DNA]</scope>
    <source>
        <strain evidence="6 9">EM150506</strain>
    </source>
</reference>
<evidence type="ECO:0000313" key="9">
    <source>
        <dbReference type="Proteomes" id="UP000180166"/>
    </source>
</evidence>
<accession>A0A0B8N7Y6</accession>
<dbReference type="SUPFAM" id="SSF56300">
    <property type="entry name" value="Metallo-dependent phosphatases"/>
    <property type="match status" value="1"/>
</dbReference>
<dbReference type="EMBL" id="CP017839">
    <property type="protein sequence ID" value="APB01753.1"/>
    <property type="molecule type" value="Genomic_DNA"/>
</dbReference>
<dbReference type="InterPro" id="IPR004843">
    <property type="entry name" value="Calcineurin-like_PHP"/>
</dbReference>
<sequence length="259" mass="27851">MVLLAQLSDTHFNMGTRNVERAERVMAFLAELPQRPDVILVTGDITDEGEVDEYRQARAAFAADVPVLVLPGNHDDRGNMRQVLFGQDPSYEPINNVHRGDGVTLALLDSSIPGKPEGHLDEVTYAFLGDVLEQTPADDVVLIAMHHPPRAVQSTVCDPIRLTNPERLAEIVAGDARIAAVLTGHVHAGIMTMFAGKPLIVAPSVSSTIGCEWETAAPGHVPIDFAPDPSLVFHSITDAGLLSMFRPVGMGGWLSEPAE</sequence>
<dbReference type="Proteomes" id="UP000037179">
    <property type="component" value="Unassembled WGS sequence"/>
</dbReference>
<evidence type="ECO:0000313" key="8">
    <source>
        <dbReference type="Proteomes" id="UP000037179"/>
    </source>
</evidence>